<dbReference type="EMBL" id="UGHZ01000003">
    <property type="protein sequence ID" value="STP13714.1"/>
    <property type="molecule type" value="Genomic_DNA"/>
</dbReference>
<gene>
    <name evidence="2" type="ORF">NCTC12219_01738</name>
    <name evidence="3" type="ORF">NCTC12221_01792</name>
</gene>
<dbReference type="Proteomes" id="UP000255335">
    <property type="component" value="Unassembled WGS sequence"/>
</dbReference>
<accession>A0A377JWK5</accession>
<keyword evidence="1" id="KW-1133">Transmembrane helix</keyword>
<keyword evidence="1" id="KW-0472">Membrane</keyword>
<evidence type="ECO:0000313" key="4">
    <source>
        <dbReference type="Proteomes" id="UP000255103"/>
    </source>
</evidence>
<evidence type="ECO:0000313" key="3">
    <source>
        <dbReference type="EMBL" id="STP13714.1"/>
    </source>
</evidence>
<protein>
    <submittedName>
        <fullName evidence="3">Uncharacterized protein</fullName>
    </submittedName>
</protein>
<evidence type="ECO:0000313" key="5">
    <source>
        <dbReference type="Proteomes" id="UP000255335"/>
    </source>
</evidence>
<proteinExistence type="predicted"/>
<sequence>MELDIILMLFLAVVAVVGVGAFWYLAKERK</sequence>
<dbReference type="EMBL" id="UGHX01000001">
    <property type="protein sequence ID" value="STP11839.1"/>
    <property type="molecule type" value="Genomic_DNA"/>
</dbReference>
<evidence type="ECO:0000313" key="2">
    <source>
        <dbReference type="EMBL" id="STP11839.1"/>
    </source>
</evidence>
<dbReference type="AlphaFoldDB" id="A0A377JWK5"/>
<keyword evidence="1" id="KW-0812">Transmembrane</keyword>
<evidence type="ECO:0000256" key="1">
    <source>
        <dbReference type="SAM" id="Phobius"/>
    </source>
</evidence>
<reference evidence="4 5" key="1">
    <citation type="submission" date="2018-06" db="EMBL/GenBank/DDBJ databases">
        <authorList>
            <consortium name="Pathogen Informatics"/>
            <person name="Doyle S."/>
        </authorList>
    </citation>
    <scope>NUCLEOTIDE SEQUENCE [LARGE SCALE GENOMIC DNA]</scope>
    <source>
        <strain evidence="2 4">NCTC12219</strain>
        <strain evidence="3 5">NCTC12221</strain>
    </source>
</reference>
<dbReference type="Proteomes" id="UP000255103">
    <property type="component" value="Unassembled WGS sequence"/>
</dbReference>
<organism evidence="3 5">
    <name type="scientific">Helicobacter cinaedi</name>
    <dbReference type="NCBI Taxonomy" id="213"/>
    <lineage>
        <taxon>Bacteria</taxon>
        <taxon>Pseudomonadati</taxon>
        <taxon>Campylobacterota</taxon>
        <taxon>Epsilonproteobacteria</taxon>
        <taxon>Campylobacterales</taxon>
        <taxon>Helicobacteraceae</taxon>
        <taxon>Helicobacter</taxon>
    </lineage>
</organism>
<feature type="transmembrane region" description="Helical" evidence="1">
    <location>
        <begin position="6"/>
        <end position="26"/>
    </location>
</feature>
<name>A0A377JWK5_9HELI</name>